<feature type="region of interest" description="Disordered" evidence="1">
    <location>
        <begin position="1"/>
        <end position="23"/>
    </location>
</feature>
<proteinExistence type="predicted"/>
<accession>A0A8D6ZS27</accession>
<name>A0A8D6ZS27_MUSAM</name>
<dbReference type="AlphaFoldDB" id="A0A8D6ZS27"/>
<feature type="non-terminal residue" evidence="2">
    <location>
        <position position="148"/>
    </location>
</feature>
<reference evidence="2" key="1">
    <citation type="submission" date="2021-03" db="EMBL/GenBank/DDBJ databases">
        <authorList>
            <consortium name="Genoscope - CEA"/>
            <person name="William W."/>
        </authorList>
    </citation>
    <scope>NUCLEOTIDE SEQUENCE</scope>
    <source>
        <strain evidence="2">Doubled-haploid Pahang</strain>
    </source>
</reference>
<protein>
    <submittedName>
        <fullName evidence="2">(wild Malaysian banana) hypothetical protein</fullName>
    </submittedName>
</protein>
<evidence type="ECO:0000256" key="1">
    <source>
        <dbReference type="SAM" id="MobiDB-lite"/>
    </source>
</evidence>
<dbReference type="EMBL" id="HG996474">
    <property type="protein sequence ID" value="CAG1835069.1"/>
    <property type="molecule type" value="Genomic_DNA"/>
</dbReference>
<sequence length="148" mass="15143">LRTRPSPSRPPPPPAAFDPRGGGPFHLLLLPRLGVGGGDAGLLRRRRGGGQLGCVGAAGAADRTDRGGRGARDDPVVVQGLATGANDPAEVASDEEVGAVDAGVACPTQGRRVRLAVDGGAAAAEFACGSRLRLYGRRSHRSREGRQH</sequence>
<evidence type="ECO:0000313" key="2">
    <source>
        <dbReference type="EMBL" id="CAG1835069.1"/>
    </source>
</evidence>
<feature type="non-terminal residue" evidence="2">
    <location>
        <position position="1"/>
    </location>
</feature>
<feature type="compositionally biased region" description="Pro residues" evidence="1">
    <location>
        <begin position="7"/>
        <end position="16"/>
    </location>
</feature>
<gene>
    <name evidence="2" type="ORF">GSMUA_231740.1</name>
</gene>
<organism evidence="2">
    <name type="scientific">Musa acuminata subsp. malaccensis</name>
    <name type="common">Wild banana</name>
    <name type="synonym">Musa malaccensis</name>
    <dbReference type="NCBI Taxonomy" id="214687"/>
    <lineage>
        <taxon>Eukaryota</taxon>
        <taxon>Viridiplantae</taxon>
        <taxon>Streptophyta</taxon>
        <taxon>Embryophyta</taxon>
        <taxon>Tracheophyta</taxon>
        <taxon>Spermatophyta</taxon>
        <taxon>Magnoliopsida</taxon>
        <taxon>Liliopsida</taxon>
        <taxon>Zingiberales</taxon>
        <taxon>Musaceae</taxon>
        <taxon>Musa</taxon>
    </lineage>
</organism>